<gene>
    <name evidence="1" type="ORF">J2S55_007289</name>
</gene>
<evidence type="ECO:0000313" key="2">
    <source>
        <dbReference type="Proteomes" id="UP001230426"/>
    </source>
</evidence>
<dbReference type="Proteomes" id="UP001230426">
    <property type="component" value="Unassembled WGS sequence"/>
</dbReference>
<keyword evidence="2" id="KW-1185">Reference proteome</keyword>
<organism evidence="1 2">
    <name type="scientific">Streptosporangium brasiliense</name>
    <dbReference type="NCBI Taxonomy" id="47480"/>
    <lineage>
        <taxon>Bacteria</taxon>
        <taxon>Bacillati</taxon>
        <taxon>Actinomycetota</taxon>
        <taxon>Actinomycetes</taxon>
        <taxon>Streptosporangiales</taxon>
        <taxon>Streptosporangiaceae</taxon>
        <taxon>Streptosporangium</taxon>
    </lineage>
</organism>
<dbReference type="RefSeq" id="WP_306870355.1">
    <property type="nucleotide sequence ID" value="NZ_JAUSRB010000002.1"/>
</dbReference>
<dbReference type="EMBL" id="JAUSRB010000002">
    <property type="protein sequence ID" value="MDP9868023.1"/>
    <property type="molecule type" value="Genomic_DNA"/>
</dbReference>
<comment type="caution">
    <text evidence="1">The sequence shown here is derived from an EMBL/GenBank/DDBJ whole genome shotgun (WGS) entry which is preliminary data.</text>
</comment>
<name>A0ABT9RFF9_9ACTN</name>
<accession>A0ABT9RFF9</accession>
<proteinExistence type="predicted"/>
<protein>
    <submittedName>
        <fullName evidence="1">Uncharacterized protein</fullName>
    </submittedName>
</protein>
<evidence type="ECO:0000313" key="1">
    <source>
        <dbReference type="EMBL" id="MDP9868023.1"/>
    </source>
</evidence>
<reference evidence="1 2" key="1">
    <citation type="submission" date="2023-07" db="EMBL/GenBank/DDBJ databases">
        <title>Sequencing the genomes of 1000 actinobacteria strains.</title>
        <authorList>
            <person name="Klenk H.-P."/>
        </authorList>
    </citation>
    <scope>NUCLEOTIDE SEQUENCE [LARGE SCALE GENOMIC DNA]</scope>
    <source>
        <strain evidence="1 2">DSM 44109</strain>
    </source>
</reference>
<sequence length="47" mass="5245">MNAAERGQLPARLGRFEQAAQERCEALRGRLSRAEEFAADLKRRAGS</sequence>